<dbReference type="Pfam" id="PF00270">
    <property type="entry name" value="DEAD"/>
    <property type="match status" value="1"/>
</dbReference>
<evidence type="ECO:0000256" key="3">
    <source>
        <dbReference type="ARBA" id="ARBA00022801"/>
    </source>
</evidence>
<evidence type="ECO:0000313" key="10">
    <source>
        <dbReference type="EMBL" id="ALA67177.1"/>
    </source>
</evidence>
<evidence type="ECO:0000259" key="8">
    <source>
        <dbReference type="PROSITE" id="PS51192"/>
    </source>
</evidence>
<evidence type="ECO:0000256" key="6">
    <source>
        <dbReference type="ARBA" id="ARBA00023125"/>
    </source>
</evidence>
<dbReference type="PATRIC" id="fig|1408189.4.peg.1000"/>
<evidence type="ECO:0000256" key="1">
    <source>
        <dbReference type="ARBA" id="ARBA00022741"/>
    </source>
</evidence>
<accession>A0A0K2GZF3</accession>
<proteinExistence type="predicted"/>
<name>A0A0K2GZF3_9CORY</name>
<evidence type="ECO:0000256" key="7">
    <source>
        <dbReference type="ARBA" id="ARBA00023204"/>
    </source>
</evidence>
<keyword evidence="7" id="KW-0234">DNA repair</keyword>
<dbReference type="EMBL" id="CP006841">
    <property type="protein sequence ID" value="ALA67177.1"/>
    <property type="molecule type" value="Genomic_DNA"/>
</dbReference>
<dbReference type="PANTHER" id="PTHR47964">
    <property type="entry name" value="ATP-DEPENDENT DNA HELICASE HOMOLOG RECG, CHLOROPLASTIC"/>
    <property type="match status" value="1"/>
</dbReference>
<dbReference type="AlphaFoldDB" id="A0A0K2GZF3"/>
<dbReference type="STRING" id="1408189.CLAC_05025"/>
<evidence type="ECO:0000256" key="5">
    <source>
        <dbReference type="ARBA" id="ARBA00022840"/>
    </source>
</evidence>
<dbReference type="SUPFAM" id="SSF50249">
    <property type="entry name" value="Nucleic acid-binding proteins"/>
    <property type="match status" value="1"/>
</dbReference>
<dbReference type="CDD" id="cd17992">
    <property type="entry name" value="DEXHc_RecG"/>
    <property type="match status" value="1"/>
</dbReference>
<reference evidence="10 11" key="1">
    <citation type="submission" date="2013-10" db="EMBL/GenBank/DDBJ databases">
        <title>Complete genome sequence of Corynebacterium lactis DSM 45799(T), isolated from raw cow milk.</title>
        <authorList>
            <person name="Ruckert C."/>
            <person name="Albersmeier A."/>
            <person name="Lipski A."/>
            <person name="Kalinowski J."/>
        </authorList>
    </citation>
    <scope>NUCLEOTIDE SEQUENCE [LARGE SCALE GENOMIC DNA]</scope>
    <source>
        <strain evidence="10 11">RW2-5</strain>
    </source>
</reference>
<dbReference type="InterPro" id="IPR047112">
    <property type="entry name" value="RecG/Mfd"/>
</dbReference>
<feature type="domain" description="Helicase C-terminal" evidence="9">
    <location>
        <begin position="486"/>
        <end position="656"/>
    </location>
</feature>
<dbReference type="KEGG" id="clw:CLAC_05025"/>
<dbReference type="InterPro" id="IPR045562">
    <property type="entry name" value="RecG_dom3_C"/>
</dbReference>
<organism evidence="10 11">
    <name type="scientific">Corynebacterium lactis RW2-5</name>
    <dbReference type="NCBI Taxonomy" id="1408189"/>
    <lineage>
        <taxon>Bacteria</taxon>
        <taxon>Bacillati</taxon>
        <taxon>Actinomycetota</taxon>
        <taxon>Actinomycetes</taxon>
        <taxon>Mycobacteriales</taxon>
        <taxon>Corynebacteriaceae</taxon>
        <taxon>Corynebacterium</taxon>
    </lineage>
</organism>
<keyword evidence="11" id="KW-1185">Reference proteome</keyword>
<evidence type="ECO:0000256" key="4">
    <source>
        <dbReference type="ARBA" id="ARBA00022806"/>
    </source>
</evidence>
<keyword evidence="6" id="KW-0238">DNA-binding</keyword>
<keyword evidence="3" id="KW-0378">Hydrolase</keyword>
<keyword evidence="5" id="KW-0067">ATP-binding</keyword>
<sequence length="718" mass="78190">MLGWLGSDYARTPLNIVVGPKIAKKLRTAYGVETVADALTVFPKRYVAQGKSLDVSWSDLGDTITTVVEVDNILPAPAHGSYDRKRPLKLVVSDGVRRLPVAIFGQEWLRKVLYPGIRLLIIGTLSEFRGELQLKNVDCMVLNNDGTPGVATGKLATLTKTAKGLAEMQRLLTRPYLPIYRGRKGVAGIHMALYMQRILEWLPLQPDPLPKPPLGLPAFDDALRGAHFPTVAGPDIALDRLKYDEALELQLAVGKRREVQETLEAPTCAAHPGGVRDQLRAGLPFSLTDGQDSVAAELEQDLAGSHPMNRLLAGEVGSGKTVVALLGMAQAIDAGRQCVLLAPTEVLAQQHHRSISAMLRKAGVDVTVRLLTGSAPTAQRRQTLLEAVSGEADIVVGTHALLSEGVEFFDLGLVVVDEQHRFGVRQRDRLRSRGRGGLTPHLLVMTATPIPRTVAMTIFGDLAVSQLTQLPSGRKEIQSFVVPTVELPRWEERTWERIGEDIDKGNRAFIVCPRITADPEQFLDESVENVTRKAREKLPNVRIGQLHGQMESEEKDEVMQAFAAGDLDVLVSTTVIEVGVDVPEATIMMIRRAESFGISQIHQLRGRVGRGDRGGLCFLCTHTHSGTPERARLERIAATTDGVELAELDLATRSFGDLLGDDQSGIATGLGLVDLTTDGAIIERTRADASHLLAEAPDQVDRLISDIDDEQSGYLDRS</sequence>
<dbReference type="Pfam" id="PF19833">
    <property type="entry name" value="RecG_dom3_C"/>
    <property type="match status" value="1"/>
</dbReference>
<dbReference type="InterPro" id="IPR012340">
    <property type="entry name" value="NA-bd_OB-fold"/>
</dbReference>
<dbReference type="GO" id="GO:0016787">
    <property type="term" value="F:hydrolase activity"/>
    <property type="evidence" value="ECO:0007669"/>
    <property type="project" value="UniProtKB-KW"/>
</dbReference>
<evidence type="ECO:0000313" key="11">
    <source>
        <dbReference type="Proteomes" id="UP000058446"/>
    </source>
</evidence>
<keyword evidence="2" id="KW-0227">DNA damage</keyword>
<dbReference type="PROSITE" id="PS51192">
    <property type="entry name" value="HELICASE_ATP_BIND_1"/>
    <property type="match status" value="1"/>
</dbReference>
<dbReference type="Pfam" id="PF00271">
    <property type="entry name" value="Helicase_C"/>
    <property type="match status" value="1"/>
</dbReference>
<dbReference type="RefSeq" id="WP_053411950.1">
    <property type="nucleotide sequence ID" value="NZ_CP006841.1"/>
</dbReference>
<dbReference type="SUPFAM" id="SSF52540">
    <property type="entry name" value="P-loop containing nucleoside triphosphate hydrolases"/>
    <property type="match status" value="2"/>
</dbReference>
<evidence type="ECO:0000256" key="2">
    <source>
        <dbReference type="ARBA" id="ARBA00022763"/>
    </source>
</evidence>
<dbReference type="SMART" id="SM00487">
    <property type="entry name" value="DEXDc"/>
    <property type="match status" value="1"/>
</dbReference>
<protein>
    <submittedName>
        <fullName evidence="10">ATP-dependent DNA helicase</fullName>
    </submittedName>
</protein>
<dbReference type="Proteomes" id="UP000058446">
    <property type="component" value="Chromosome"/>
</dbReference>
<dbReference type="InterPro" id="IPR014001">
    <property type="entry name" value="Helicase_ATP-bd"/>
</dbReference>
<dbReference type="InterPro" id="IPR001650">
    <property type="entry name" value="Helicase_C-like"/>
</dbReference>
<keyword evidence="4 10" id="KW-0347">Helicase</keyword>
<keyword evidence="1" id="KW-0547">Nucleotide-binding</keyword>
<feature type="domain" description="Helicase ATP-binding" evidence="8">
    <location>
        <begin position="301"/>
        <end position="467"/>
    </location>
</feature>
<dbReference type="Gene3D" id="2.40.50.140">
    <property type="entry name" value="Nucleic acid-binding proteins"/>
    <property type="match status" value="1"/>
</dbReference>
<dbReference type="PANTHER" id="PTHR47964:SF1">
    <property type="entry name" value="ATP-DEPENDENT DNA HELICASE HOMOLOG RECG, CHLOROPLASTIC"/>
    <property type="match status" value="1"/>
</dbReference>
<dbReference type="GO" id="GO:0005524">
    <property type="term" value="F:ATP binding"/>
    <property type="evidence" value="ECO:0007669"/>
    <property type="project" value="UniProtKB-KW"/>
</dbReference>
<dbReference type="InterPro" id="IPR011545">
    <property type="entry name" value="DEAD/DEAH_box_helicase_dom"/>
</dbReference>
<dbReference type="GO" id="GO:0006281">
    <property type="term" value="P:DNA repair"/>
    <property type="evidence" value="ECO:0007669"/>
    <property type="project" value="UniProtKB-KW"/>
</dbReference>
<dbReference type="PROSITE" id="PS51194">
    <property type="entry name" value="HELICASE_CTER"/>
    <property type="match status" value="1"/>
</dbReference>
<dbReference type="GO" id="GO:0003677">
    <property type="term" value="F:DNA binding"/>
    <property type="evidence" value="ECO:0007669"/>
    <property type="project" value="UniProtKB-KW"/>
</dbReference>
<evidence type="ECO:0000259" key="9">
    <source>
        <dbReference type="PROSITE" id="PS51194"/>
    </source>
</evidence>
<dbReference type="OrthoDB" id="9804325at2"/>
<dbReference type="InterPro" id="IPR027417">
    <property type="entry name" value="P-loop_NTPase"/>
</dbReference>
<gene>
    <name evidence="10" type="ORF">CLAC_05025</name>
</gene>
<dbReference type="Gene3D" id="3.40.50.300">
    <property type="entry name" value="P-loop containing nucleotide triphosphate hydrolases"/>
    <property type="match status" value="2"/>
</dbReference>
<dbReference type="GO" id="GO:0003678">
    <property type="term" value="F:DNA helicase activity"/>
    <property type="evidence" value="ECO:0007669"/>
    <property type="project" value="TreeGrafter"/>
</dbReference>
<dbReference type="SMART" id="SM00490">
    <property type="entry name" value="HELICc"/>
    <property type="match status" value="1"/>
</dbReference>